<evidence type="ECO:0000256" key="6">
    <source>
        <dbReference type="RuleBase" id="RU363042"/>
    </source>
</evidence>
<dbReference type="Proteomes" id="UP000051576">
    <property type="component" value="Unassembled WGS sequence"/>
</dbReference>
<dbReference type="GO" id="GO:0050071">
    <property type="term" value="F:phosphatidylglycerol lysyltransferase activity"/>
    <property type="evidence" value="ECO:0007669"/>
    <property type="project" value="UniProtKB-EC"/>
</dbReference>
<dbReference type="RefSeq" id="WP_010581263.1">
    <property type="nucleotide sequence ID" value="NZ_AHYZ01000175.1"/>
</dbReference>
<keyword evidence="6" id="KW-0808">Transferase</keyword>
<dbReference type="eggNOG" id="COG0392">
    <property type="taxonomic scope" value="Bacteria"/>
</dbReference>
<gene>
    <name evidence="6" type="primary">mprF</name>
    <name evidence="7" type="ORF">FD21_GL001543</name>
</gene>
<protein>
    <recommendedName>
        <fullName evidence="6">Phosphatidylglycerol lysyltransferase</fullName>
        <ecNumber evidence="6">2.3.2.3</ecNumber>
    </recommendedName>
    <alternativeName>
        <fullName evidence="6">Lysylphosphatidylglycerol synthase</fullName>
    </alternativeName>
</protein>
<evidence type="ECO:0000256" key="3">
    <source>
        <dbReference type="ARBA" id="ARBA00022692"/>
    </source>
</evidence>
<keyword evidence="5 6" id="KW-0472">Membrane</keyword>
<evidence type="ECO:0000256" key="1">
    <source>
        <dbReference type="ARBA" id="ARBA00004651"/>
    </source>
</evidence>
<dbReference type="GO" id="GO:0046677">
    <property type="term" value="P:response to antibiotic"/>
    <property type="evidence" value="ECO:0007669"/>
    <property type="project" value="UniProtKB-KW"/>
</dbReference>
<dbReference type="GO" id="GO:0005886">
    <property type="term" value="C:plasma membrane"/>
    <property type="evidence" value="ECO:0007669"/>
    <property type="project" value="UniProtKB-SubCell"/>
</dbReference>
<dbReference type="Pfam" id="PF03706">
    <property type="entry name" value="LPG_synthase_TM"/>
    <property type="match status" value="1"/>
</dbReference>
<dbReference type="PANTHER" id="PTHR37693:SF1">
    <property type="entry name" value="INTEGRAL MEMBRANE PROTEIN"/>
    <property type="match status" value="1"/>
</dbReference>
<dbReference type="NCBIfam" id="TIGR00374">
    <property type="entry name" value="flippase-like domain"/>
    <property type="match status" value="1"/>
</dbReference>
<feature type="transmembrane region" description="Helical" evidence="6">
    <location>
        <begin position="44"/>
        <end position="66"/>
    </location>
</feature>
<dbReference type="EC" id="2.3.2.3" evidence="6"/>
<dbReference type="OrthoDB" id="9810654at2"/>
<comment type="catalytic activity">
    <reaction evidence="6">
        <text>L-lysyl-tRNA(Lys) + a 1,2-diacyl-sn-glycero-3-phospho-(1'-sn-glycerol) = a 1,2-diacyl-sn-glycero-3-phospho-1'-(3'-O-L-lysyl)-sn-glycerol + tRNA(Lys)</text>
        <dbReference type="Rhea" id="RHEA:10668"/>
        <dbReference type="Rhea" id="RHEA-COMP:9696"/>
        <dbReference type="Rhea" id="RHEA-COMP:9697"/>
        <dbReference type="ChEBI" id="CHEBI:64716"/>
        <dbReference type="ChEBI" id="CHEBI:75792"/>
        <dbReference type="ChEBI" id="CHEBI:78442"/>
        <dbReference type="ChEBI" id="CHEBI:78529"/>
        <dbReference type="EC" id="2.3.2.3"/>
    </reaction>
</comment>
<dbReference type="AlphaFoldDB" id="A0A0R2CEJ2"/>
<evidence type="ECO:0000313" key="7">
    <source>
        <dbReference type="EMBL" id="KRM86390.1"/>
    </source>
</evidence>
<dbReference type="STRING" id="1133569.FD21_GL001543"/>
<proteinExistence type="inferred from homology"/>
<comment type="function">
    <text evidence="6">Catalyzes the transfer of a lysyl group from L-lysyl-tRNA(Lys) to membrane-bound phosphatidylglycerol (PG), which produces lysylphosphatidylglycerol (LPG), a major component of the bacterial membrane with a positive net charge. LPG synthesis contributes to bacterial virulence as it is involved in the resistance mechanism against cationic antimicrobial peptides (CAMP) produces by the host's immune system (defensins, cathelicidins) and by the competing microorganisms.</text>
</comment>
<comment type="similarity">
    <text evidence="6">Belongs to the LPG synthase family.</text>
</comment>
<keyword evidence="6" id="KW-0046">Antibiotic resistance</keyword>
<keyword evidence="3 6" id="KW-0812">Transmembrane</keyword>
<keyword evidence="2" id="KW-1003">Cell membrane</keyword>
<feature type="transmembrane region" description="Helical" evidence="6">
    <location>
        <begin position="124"/>
        <end position="146"/>
    </location>
</feature>
<reference evidence="7 8" key="1">
    <citation type="journal article" date="2015" name="Genome Announc.">
        <title>Expanding the biotechnology potential of lactobacilli through comparative genomics of 213 strains and associated genera.</title>
        <authorList>
            <person name="Sun Z."/>
            <person name="Harris H.M."/>
            <person name="McCann A."/>
            <person name="Guo C."/>
            <person name="Argimon S."/>
            <person name="Zhang W."/>
            <person name="Yang X."/>
            <person name="Jeffery I.B."/>
            <person name="Cooney J.C."/>
            <person name="Kagawa T.F."/>
            <person name="Liu W."/>
            <person name="Song Y."/>
            <person name="Salvetti E."/>
            <person name="Wrobel A."/>
            <person name="Rasinkangas P."/>
            <person name="Parkhill J."/>
            <person name="Rea M.C."/>
            <person name="O'Sullivan O."/>
            <person name="Ritari J."/>
            <person name="Douillard F.P."/>
            <person name="Paul Ross R."/>
            <person name="Yang R."/>
            <person name="Briner A.E."/>
            <person name="Felis G.E."/>
            <person name="de Vos W.M."/>
            <person name="Barrangou R."/>
            <person name="Klaenhammer T.R."/>
            <person name="Caufield P.W."/>
            <person name="Cui Y."/>
            <person name="Zhang H."/>
            <person name="O'Toole P.W."/>
        </authorList>
    </citation>
    <scope>NUCLEOTIDE SEQUENCE [LARGE SCALE GENOMIC DNA]</scope>
    <source>
        <strain evidence="7 8">DSM 20605</strain>
    </source>
</reference>
<evidence type="ECO:0000313" key="8">
    <source>
        <dbReference type="Proteomes" id="UP000051576"/>
    </source>
</evidence>
<dbReference type="EMBL" id="AYYX01000049">
    <property type="protein sequence ID" value="KRM86390.1"/>
    <property type="molecule type" value="Genomic_DNA"/>
</dbReference>
<dbReference type="PANTHER" id="PTHR37693">
    <property type="entry name" value="PHOSPHATIDYLGLYCEROL LYSYLTRANSFERASE"/>
    <property type="match status" value="1"/>
</dbReference>
<comment type="caution">
    <text evidence="7">The sequence shown here is derived from an EMBL/GenBank/DDBJ whole genome shotgun (WGS) entry which is preliminary data.</text>
</comment>
<keyword evidence="8" id="KW-1185">Reference proteome</keyword>
<organism evidence="7 8">
    <name type="scientific">Liquorilactobacillus vini DSM 20605</name>
    <dbReference type="NCBI Taxonomy" id="1133569"/>
    <lineage>
        <taxon>Bacteria</taxon>
        <taxon>Bacillati</taxon>
        <taxon>Bacillota</taxon>
        <taxon>Bacilli</taxon>
        <taxon>Lactobacillales</taxon>
        <taxon>Lactobacillaceae</taxon>
        <taxon>Liquorilactobacillus</taxon>
    </lineage>
</organism>
<evidence type="ECO:0000256" key="4">
    <source>
        <dbReference type="ARBA" id="ARBA00022989"/>
    </source>
</evidence>
<keyword evidence="6" id="KW-0443">Lipid metabolism</keyword>
<keyword evidence="4 6" id="KW-1133">Transmembrane helix</keyword>
<dbReference type="PATRIC" id="fig|1133569.4.peg.1688"/>
<feature type="transmembrane region" description="Helical" evidence="6">
    <location>
        <begin position="7"/>
        <end position="24"/>
    </location>
</feature>
<dbReference type="InterPro" id="IPR022791">
    <property type="entry name" value="L-PG_synthase/AglD"/>
</dbReference>
<dbReference type="GO" id="GO:0006629">
    <property type="term" value="P:lipid metabolic process"/>
    <property type="evidence" value="ECO:0007669"/>
    <property type="project" value="UniProtKB-KW"/>
</dbReference>
<evidence type="ECO:0000256" key="2">
    <source>
        <dbReference type="ARBA" id="ARBA00022475"/>
    </source>
</evidence>
<feature type="transmembrane region" description="Helical" evidence="6">
    <location>
        <begin position="228"/>
        <end position="254"/>
    </location>
</feature>
<name>A0A0R2CEJ2_9LACO</name>
<feature type="transmembrane region" description="Helical" evidence="6">
    <location>
        <begin position="260"/>
        <end position="284"/>
    </location>
</feature>
<evidence type="ECO:0000256" key="5">
    <source>
        <dbReference type="ARBA" id="ARBA00023136"/>
    </source>
</evidence>
<sequence length="341" mass="38791">MTRKNKIVLVMMLLIGVIITYFSLRSISLKALVSDLIKLKWGWLIVALISMLASFMMEAVVVKMLLHRETMNFPWLDAIRVPLIEQLFNGITPFSSGGQPAQLFALVQSGVDAGRATSVLLMKFVVYQSMIVINFIFALFIGFHYVADKMHALSFLFLFGFLIHFGVIIGLLLVMYWYSFTKKMVKISFYPVKRFIKKERITRWELVIDEKIENFYQESLRLKGDFNLLLKIGGLTLIQLIFYYVVPYFILLALGQKNVSLVLVTTLHILIVMIISLFPIPGGSGGAEYSFSTIFSSFISNPSKLVLAMLLWRLLTYYLGVVLGLIALLISPHKVESNKSQ</sequence>
<feature type="transmembrane region" description="Helical" evidence="6">
    <location>
        <begin position="152"/>
        <end position="178"/>
    </location>
</feature>
<comment type="subcellular location">
    <subcellularLocation>
        <location evidence="1 6">Cell membrane</location>
        <topology evidence="1 6">Multi-pass membrane protein</topology>
    </subcellularLocation>
</comment>
<accession>A0A0R2CEJ2</accession>
<feature type="transmembrane region" description="Helical" evidence="6">
    <location>
        <begin position="305"/>
        <end position="330"/>
    </location>
</feature>